<dbReference type="RefSeq" id="WP_146348790.1">
    <property type="nucleotide sequence ID" value="NZ_VOBR01000001.1"/>
</dbReference>
<keyword evidence="4" id="KW-1185">Reference proteome</keyword>
<accession>A0A563F208</accession>
<dbReference type="OrthoDB" id="3534750at2"/>
<name>A0A563F208_9PSEU</name>
<dbReference type="Gene3D" id="2.80.10.50">
    <property type="match status" value="1"/>
</dbReference>
<evidence type="ECO:0000313" key="3">
    <source>
        <dbReference type="EMBL" id="TWP54007.1"/>
    </source>
</evidence>
<dbReference type="CDD" id="cd23415">
    <property type="entry name" value="beta-trefoil_Ricin_AH"/>
    <property type="match status" value="1"/>
</dbReference>
<dbReference type="Pfam" id="PF00652">
    <property type="entry name" value="Ricin_B_lectin"/>
    <property type="match status" value="1"/>
</dbReference>
<organism evidence="3 4">
    <name type="scientific">Lentzea tibetensis</name>
    <dbReference type="NCBI Taxonomy" id="2591470"/>
    <lineage>
        <taxon>Bacteria</taxon>
        <taxon>Bacillati</taxon>
        <taxon>Actinomycetota</taxon>
        <taxon>Actinomycetes</taxon>
        <taxon>Pseudonocardiales</taxon>
        <taxon>Pseudonocardiaceae</taxon>
        <taxon>Lentzea</taxon>
    </lineage>
</organism>
<gene>
    <name evidence="3" type="ORF">FKR81_00060</name>
</gene>
<evidence type="ECO:0000313" key="4">
    <source>
        <dbReference type="Proteomes" id="UP000316639"/>
    </source>
</evidence>
<dbReference type="EMBL" id="VOBR01000001">
    <property type="protein sequence ID" value="TWP54007.1"/>
    <property type="molecule type" value="Genomic_DNA"/>
</dbReference>
<feature type="signal peptide" evidence="1">
    <location>
        <begin position="1"/>
        <end position="39"/>
    </location>
</feature>
<dbReference type="PROSITE" id="PS50231">
    <property type="entry name" value="RICIN_B_LECTIN"/>
    <property type="match status" value="1"/>
</dbReference>
<dbReference type="SUPFAM" id="SSF50370">
    <property type="entry name" value="Ricin B-like lectins"/>
    <property type="match status" value="1"/>
</dbReference>
<feature type="chain" id="PRO_5021966099" description="Ricin B lectin domain-containing protein" evidence="1">
    <location>
        <begin position="40"/>
        <end position="164"/>
    </location>
</feature>
<dbReference type="InterPro" id="IPR035992">
    <property type="entry name" value="Ricin_B-like_lectins"/>
</dbReference>
<sequence>MTSKPTRLPEPAGRATRALYLALGVVMAAVFAVPSPAQAAAAETYRSAQTGNCLDGNTGGDIYPHVCNGGPFQTWEVTVNGDSSRTFKNVATGLCLDGNGSGSVYGHACNGGNFQRWFISLAFGELGFEGKQTGRCLRDVGADITSHDRGVRTCAAARTDQRWN</sequence>
<protein>
    <recommendedName>
        <fullName evidence="2">Ricin B lectin domain-containing protein</fullName>
    </recommendedName>
</protein>
<proteinExistence type="predicted"/>
<evidence type="ECO:0000259" key="2">
    <source>
        <dbReference type="Pfam" id="PF00652"/>
    </source>
</evidence>
<reference evidence="3 4" key="1">
    <citation type="submission" date="2019-07" db="EMBL/GenBank/DDBJ databases">
        <title>Lentzea xizangensis sp. nov., isolated from Qinghai-Tibetan Plateau Soils.</title>
        <authorList>
            <person name="Huang J."/>
        </authorList>
    </citation>
    <scope>NUCLEOTIDE SEQUENCE [LARGE SCALE GENOMIC DNA]</scope>
    <source>
        <strain evidence="3 4">FXJ1.1311</strain>
    </source>
</reference>
<dbReference type="Proteomes" id="UP000316639">
    <property type="component" value="Unassembled WGS sequence"/>
</dbReference>
<evidence type="ECO:0000256" key="1">
    <source>
        <dbReference type="SAM" id="SignalP"/>
    </source>
</evidence>
<feature type="domain" description="Ricin B lectin" evidence="2">
    <location>
        <begin position="42"/>
        <end position="117"/>
    </location>
</feature>
<dbReference type="InterPro" id="IPR000772">
    <property type="entry name" value="Ricin_B_lectin"/>
</dbReference>
<dbReference type="AlphaFoldDB" id="A0A563F208"/>
<keyword evidence="1" id="KW-0732">Signal</keyword>
<comment type="caution">
    <text evidence="3">The sequence shown here is derived from an EMBL/GenBank/DDBJ whole genome shotgun (WGS) entry which is preliminary data.</text>
</comment>